<dbReference type="Proteomes" id="UP000232883">
    <property type="component" value="Chromosome"/>
</dbReference>
<keyword evidence="4 6" id="KW-1133">Transmembrane helix</keyword>
<feature type="transmembrane region" description="Helical" evidence="6">
    <location>
        <begin position="681"/>
        <end position="705"/>
    </location>
</feature>
<keyword evidence="3 6" id="KW-0812">Transmembrane</keyword>
<dbReference type="KEGG" id="spir:CWM47_16200"/>
<evidence type="ECO:0000259" key="8">
    <source>
        <dbReference type="Pfam" id="PF12704"/>
    </source>
</evidence>
<dbReference type="InterPro" id="IPR003838">
    <property type="entry name" value="ABC3_permease_C"/>
</dbReference>
<dbReference type="PANTHER" id="PTHR30572:SF18">
    <property type="entry name" value="ABC-TYPE MACROLIDE FAMILY EXPORT SYSTEM PERMEASE COMPONENT 2"/>
    <property type="match status" value="1"/>
</dbReference>
<feature type="transmembrane region" description="Helical" evidence="6">
    <location>
        <begin position="285"/>
        <end position="304"/>
    </location>
</feature>
<organism evidence="9 10">
    <name type="scientific">Spirosoma pollinicola</name>
    <dbReference type="NCBI Taxonomy" id="2057025"/>
    <lineage>
        <taxon>Bacteria</taxon>
        <taxon>Pseudomonadati</taxon>
        <taxon>Bacteroidota</taxon>
        <taxon>Cytophagia</taxon>
        <taxon>Cytophagales</taxon>
        <taxon>Cytophagaceae</taxon>
        <taxon>Spirosoma</taxon>
    </lineage>
</organism>
<dbReference type="InterPro" id="IPR025857">
    <property type="entry name" value="MacB_PCD"/>
</dbReference>
<evidence type="ECO:0000313" key="10">
    <source>
        <dbReference type="Proteomes" id="UP000232883"/>
    </source>
</evidence>
<dbReference type="PANTHER" id="PTHR30572">
    <property type="entry name" value="MEMBRANE COMPONENT OF TRANSPORTER-RELATED"/>
    <property type="match status" value="1"/>
</dbReference>
<comment type="subcellular location">
    <subcellularLocation>
        <location evidence="1">Cell membrane</location>
        <topology evidence="1">Multi-pass membrane protein</topology>
    </subcellularLocation>
</comment>
<keyword evidence="5 6" id="KW-0472">Membrane</keyword>
<evidence type="ECO:0000313" key="9">
    <source>
        <dbReference type="EMBL" id="AUD03241.1"/>
    </source>
</evidence>
<feature type="domain" description="ABC3 transporter permease C-terminal" evidence="7">
    <location>
        <begin position="288"/>
        <end position="404"/>
    </location>
</feature>
<feature type="transmembrane region" description="Helical" evidence="6">
    <location>
        <begin position="21"/>
        <end position="41"/>
    </location>
</feature>
<evidence type="ECO:0000256" key="4">
    <source>
        <dbReference type="ARBA" id="ARBA00022989"/>
    </source>
</evidence>
<evidence type="ECO:0008006" key="11">
    <source>
        <dbReference type="Google" id="ProtNLM"/>
    </source>
</evidence>
<dbReference type="OrthoDB" id="905589at2"/>
<dbReference type="AlphaFoldDB" id="A0A2K8Z067"/>
<feature type="transmembrane region" description="Helical" evidence="6">
    <location>
        <begin position="768"/>
        <end position="787"/>
    </location>
</feature>
<evidence type="ECO:0000256" key="6">
    <source>
        <dbReference type="SAM" id="Phobius"/>
    </source>
</evidence>
<feature type="transmembrane region" description="Helical" evidence="6">
    <location>
        <begin position="329"/>
        <end position="356"/>
    </location>
</feature>
<evidence type="ECO:0000256" key="5">
    <source>
        <dbReference type="ARBA" id="ARBA00023136"/>
    </source>
</evidence>
<reference evidence="9 10" key="1">
    <citation type="submission" date="2017-11" db="EMBL/GenBank/DDBJ databases">
        <title>Taxonomic description and genome sequences of Spirosoma HA7 sp. nov., isolated from pollen microhabitat of Corylus avellana.</title>
        <authorList>
            <person name="Ambika Manirajan B."/>
            <person name="Suarez C."/>
            <person name="Ratering S."/>
            <person name="Geissler-Plaum R."/>
            <person name="Cardinale M."/>
            <person name="Sylvia S."/>
        </authorList>
    </citation>
    <scope>NUCLEOTIDE SEQUENCE [LARGE SCALE GENOMIC DNA]</scope>
    <source>
        <strain evidence="9 10">HA7</strain>
    </source>
</reference>
<protein>
    <recommendedName>
        <fullName evidence="11">ABC transporter permease</fullName>
    </recommendedName>
</protein>
<keyword evidence="2" id="KW-1003">Cell membrane</keyword>
<feature type="transmembrane region" description="Helical" evidence="6">
    <location>
        <begin position="376"/>
        <end position="399"/>
    </location>
</feature>
<feature type="domain" description="ABC3 transporter permease C-terminal" evidence="7">
    <location>
        <begin position="688"/>
        <end position="796"/>
    </location>
</feature>
<feature type="domain" description="MacB-like periplasmic core" evidence="8">
    <location>
        <begin position="430"/>
        <end position="619"/>
    </location>
</feature>
<proteinExistence type="predicted"/>
<dbReference type="GO" id="GO:0022857">
    <property type="term" value="F:transmembrane transporter activity"/>
    <property type="evidence" value="ECO:0007669"/>
    <property type="project" value="TreeGrafter"/>
</dbReference>
<accession>A0A2K8Z067</accession>
<feature type="domain" description="MacB-like periplasmic core" evidence="8">
    <location>
        <begin position="20"/>
        <end position="243"/>
    </location>
</feature>
<gene>
    <name evidence="9" type="ORF">CWM47_16200</name>
</gene>
<feature type="transmembrane region" description="Helical" evidence="6">
    <location>
        <begin position="737"/>
        <end position="756"/>
    </location>
</feature>
<evidence type="ECO:0000256" key="2">
    <source>
        <dbReference type="ARBA" id="ARBA00022475"/>
    </source>
</evidence>
<evidence type="ECO:0000256" key="1">
    <source>
        <dbReference type="ARBA" id="ARBA00004651"/>
    </source>
</evidence>
<dbReference type="Pfam" id="PF12704">
    <property type="entry name" value="MacB_PCD"/>
    <property type="match status" value="2"/>
</dbReference>
<feature type="transmembrane region" description="Helical" evidence="6">
    <location>
        <begin position="420"/>
        <end position="444"/>
    </location>
</feature>
<keyword evidence="10" id="KW-1185">Reference proteome</keyword>
<evidence type="ECO:0000256" key="3">
    <source>
        <dbReference type="ARBA" id="ARBA00022692"/>
    </source>
</evidence>
<dbReference type="GO" id="GO:0005886">
    <property type="term" value="C:plasma membrane"/>
    <property type="evidence" value="ECO:0007669"/>
    <property type="project" value="UniProtKB-SubCell"/>
</dbReference>
<dbReference type="EMBL" id="CP025096">
    <property type="protein sequence ID" value="AUD03241.1"/>
    <property type="molecule type" value="Genomic_DNA"/>
</dbReference>
<sequence>MLYTYVKIVWRNMVYQKLYSLINVSSLAIAITAVLLIMTWVQNELRFDVDQPESERIYLVTNREQTDIKQNTLWEHSPYPLANVMTRQFPEVELVAQMTRSQHEEVNLHVNDQVFTEAYTAYVDDNWLKLFHYEVLEGSIDAFSAHPYSLILTESKAKTLFGLSHVTGHRVRIDSTDYIVRAVVKDNAVNSSFQFDVILPLASQLNTKLRQEEANNWVYATHRTFVRLRPTADPAQTAQKITRLYVRHRDKKNLTASLLPLQELHVENGFKVSAFLHGDPTTVKIFTLLAIMLLLAACINYVNLTVARTSVRSKEIGVRKMVGASRIQLFWQIIAECVMTSGVALGLALMLVSASLPTFNEFVDRTFELNLLEWPTIWMVLSCWVATLLLISIYPALLLSSINPIHLFQGMVFFRVDRSLLRQILSSIQFGLTVVMILGAIVVYRQFSFMQSQHKGYGHSQLFTVQVPREHVTISSFEESQAYQKQLESRLQALKQHLQAQTSVKEVVRLNMSSVVNNGYTISGGIDWEGRPSNFQPAYIPYSADEDLDKVMKFQFVEGRWFDPHLSSDQGNVVLNETAVKQFGLTPPIIGKQFNRGKIIGVIKDFYHQSLHAKIDPVVIQTNLPNRVSFLIESHPGQVTKALETVLTSFQKQFPGEPQQYTFVDQEFDQLYRADKKALQFTLWSCGLSILIACMGLLGMMIFATEQRRKEIGVRKVLGASVQSIVRLLSKDFLKQMVIAFIVASPIALYCVNRWLQSFAYKVTLELWMFIVAGVLAIGIALVTISIQAIKAAMANPVNTLRRD</sequence>
<dbReference type="RefSeq" id="WP_100989264.1">
    <property type="nucleotide sequence ID" value="NZ_CP025096.1"/>
</dbReference>
<evidence type="ECO:0000259" key="7">
    <source>
        <dbReference type="Pfam" id="PF02687"/>
    </source>
</evidence>
<dbReference type="InterPro" id="IPR050250">
    <property type="entry name" value="Macrolide_Exporter_MacB"/>
</dbReference>
<dbReference type="Pfam" id="PF02687">
    <property type="entry name" value="FtsX"/>
    <property type="match status" value="2"/>
</dbReference>
<name>A0A2K8Z067_9BACT</name>